<dbReference type="EMBL" id="JAOYFB010000003">
    <property type="protein sequence ID" value="KAK4009427.1"/>
    <property type="molecule type" value="Genomic_DNA"/>
</dbReference>
<protein>
    <submittedName>
        <fullName evidence="1">Uncharacterized protein</fullName>
    </submittedName>
</protein>
<dbReference type="Proteomes" id="UP001234178">
    <property type="component" value="Unassembled WGS sequence"/>
</dbReference>
<accession>A0ABQ9Z942</accession>
<comment type="caution">
    <text evidence="1">The sequence shown here is derived from an EMBL/GenBank/DDBJ whole genome shotgun (WGS) entry which is preliminary data.</text>
</comment>
<reference evidence="1 2" key="1">
    <citation type="journal article" date="2023" name="Nucleic Acids Res.">
        <title>The hologenome of Daphnia magna reveals possible DNA methylation and microbiome-mediated evolution of the host genome.</title>
        <authorList>
            <person name="Chaturvedi A."/>
            <person name="Li X."/>
            <person name="Dhandapani V."/>
            <person name="Marshall H."/>
            <person name="Kissane S."/>
            <person name="Cuenca-Cambronero M."/>
            <person name="Asole G."/>
            <person name="Calvet F."/>
            <person name="Ruiz-Romero M."/>
            <person name="Marangio P."/>
            <person name="Guigo R."/>
            <person name="Rago D."/>
            <person name="Mirbahai L."/>
            <person name="Eastwood N."/>
            <person name="Colbourne J.K."/>
            <person name="Zhou J."/>
            <person name="Mallon E."/>
            <person name="Orsini L."/>
        </authorList>
    </citation>
    <scope>NUCLEOTIDE SEQUENCE [LARGE SCALE GENOMIC DNA]</scope>
    <source>
        <strain evidence="1">LRV0_1</strain>
    </source>
</reference>
<proteinExistence type="predicted"/>
<organism evidence="1 2">
    <name type="scientific">Daphnia magna</name>
    <dbReference type="NCBI Taxonomy" id="35525"/>
    <lineage>
        <taxon>Eukaryota</taxon>
        <taxon>Metazoa</taxon>
        <taxon>Ecdysozoa</taxon>
        <taxon>Arthropoda</taxon>
        <taxon>Crustacea</taxon>
        <taxon>Branchiopoda</taxon>
        <taxon>Diplostraca</taxon>
        <taxon>Cladocera</taxon>
        <taxon>Anomopoda</taxon>
        <taxon>Daphniidae</taxon>
        <taxon>Daphnia</taxon>
    </lineage>
</organism>
<sequence length="178" mass="18615">MVTESLKLPKRTRKDGPDKFNLAARLSVMSVASLPGSKTTKVSATDSLLLIVTGSMASSTERSLFGGVVGLSTLLAFHVSAGAVSSVVTLNQAFEAIIVVSAEGSTLVNQHALEGVAVFEAVTRIRVAGRTLWSSDLVLNPVGQHRRATIAAATRLTIVALLTWDEVRGRLVCVASGS</sequence>
<evidence type="ECO:0000313" key="1">
    <source>
        <dbReference type="EMBL" id="KAK4009427.1"/>
    </source>
</evidence>
<gene>
    <name evidence="1" type="ORF">OUZ56_018540</name>
</gene>
<name>A0ABQ9Z942_9CRUS</name>
<keyword evidence="2" id="KW-1185">Reference proteome</keyword>
<evidence type="ECO:0000313" key="2">
    <source>
        <dbReference type="Proteomes" id="UP001234178"/>
    </source>
</evidence>